<dbReference type="AlphaFoldDB" id="A0A158P8Q4"/>
<reference evidence="2" key="1">
    <citation type="submission" date="2012-09" db="EMBL/GenBank/DDBJ databases">
        <authorList>
            <person name="Martin A.A."/>
        </authorList>
    </citation>
    <scope>NUCLEOTIDE SEQUENCE</scope>
</reference>
<reference evidence="3" key="2">
    <citation type="submission" date="2016-04" db="UniProtKB">
        <authorList>
            <consortium name="WormBaseParasite"/>
        </authorList>
    </citation>
    <scope>IDENTIFICATION</scope>
</reference>
<sequence length="465" mass="51716">MIRHLRSCHVQEYQQVQEARQSTLILKMGNNDDRREPSIGLSISRYRKPAARHWQLPPVHSSMLILNIVFEEWNDLDDQQVAPAEEKARAQLLREMNTHVASTMVAHINKKTSPEPQKSPSASSSSSDTASSASSLFGPALPPVQPLSIAPVGLPAPKPVKLFAQQISVKHEATEVEDDVHEPTDLSAKPSAFATLNQKRCTEEIENGADQKPLLASVSRNFQLRNVDERKINAQNILALQIAMMMLIDQIPSKIVDGHGFRSLMSFLLPEYPMPSAALFESTICPEVITQIQPHLATLFVANNPHANPFESLMQLLEKRQTAADDCHTVSLNGIASEASTKRDDDKDNSCCVGDKTAVQPLIEEFTDYVGRLSFTKDELTSLLTVCQSVFEYFKDRPALMSELSLTIPIVETNQPVLLRDVLFVAEHAERINAYIRATPDMTLLPISDAQSQTLSELIRLVQKI</sequence>
<dbReference type="WBParaSite" id="ACAC_0000731601-mRNA-1">
    <property type="protein sequence ID" value="ACAC_0000731601-mRNA-1"/>
    <property type="gene ID" value="ACAC_0000731601"/>
</dbReference>
<keyword evidence="2" id="KW-1185">Reference proteome</keyword>
<proteinExistence type="predicted"/>
<organism evidence="2 3">
    <name type="scientific">Angiostrongylus cantonensis</name>
    <name type="common">Rat lungworm</name>
    <dbReference type="NCBI Taxonomy" id="6313"/>
    <lineage>
        <taxon>Eukaryota</taxon>
        <taxon>Metazoa</taxon>
        <taxon>Ecdysozoa</taxon>
        <taxon>Nematoda</taxon>
        <taxon>Chromadorea</taxon>
        <taxon>Rhabditida</taxon>
        <taxon>Rhabditina</taxon>
        <taxon>Rhabditomorpha</taxon>
        <taxon>Strongyloidea</taxon>
        <taxon>Metastrongylidae</taxon>
        <taxon>Angiostrongylus</taxon>
    </lineage>
</organism>
<name>A0A158P8Q4_ANGCA</name>
<evidence type="ECO:0000313" key="2">
    <source>
        <dbReference type="Proteomes" id="UP000035642"/>
    </source>
</evidence>
<evidence type="ECO:0000313" key="3">
    <source>
        <dbReference type="WBParaSite" id="ACAC_0000731601-mRNA-1"/>
    </source>
</evidence>
<dbReference type="STRING" id="6313.A0A158P8Q4"/>
<evidence type="ECO:0000256" key="1">
    <source>
        <dbReference type="SAM" id="MobiDB-lite"/>
    </source>
</evidence>
<dbReference type="Proteomes" id="UP000035642">
    <property type="component" value="Unassembled WGS sequence"/>
</dbReference>
<accession>A0A158P8Q4</accession>
<protein>
    <submittedName>
        <fullName evidence="3">U-box domain-containing protein</fullName>
    </submittedName>
</protein>
<feature type="region of interest" description="Disordered" evidence="1">
    <location>
        <begin position="109"/>
        <end position="137"/>
    </location>
</feature>
<feature type="compositionally biased region" description="Low complexity" evidence="1">
    <location>
        <begin position="119"/>
        <end position="135"/>
    </location>
</feature>